<dbReference type="InterPro" id="IPR052892">
    <property type="entry name" value="NA-targeting_endonuclease"/>
</dbReference>
<gene>
    <name evidence="2" type="primary">mcrA</name>
    <name evidence="2" type="ordered locus">P9303_23331</name>
</gene>
<dbReference type="GO" id="GO:0003676">
    <property type="term" value="F:nucleic acid binding"/>
    <property type="evidence" value="ECO:0007669"/>
    <property type="project" value="InterPro"/>
</dbReference>
<dbReference type="SMART" id="SM00507">
    <property type="entry name" value="HNHc"/>
    <property type="match status" value="1"/>
</dbReference>
<evidence type="ECO:0000313" key="2">
    <source>
        <dbReference type="EMBL" id="ABM79068.1"/>
    </source>
</evidence>
<name>A2CC58_PROM3</name>
<accession>A2CC58</accession>
<dbReference type="Pfam" id="PF01844">
    <property type="entry name" value="HNH"/>
    <property type="match status" value="1"/>
</dbReference>
<dbReference type="PANTHER" id="PTHR33877:SF2">
    <property type="entry name" value="OS07G0170200 PROTEIN"/>
    <property type="match status" value="1"/>
</dbReference>
<dbReference type="Proteomes" id="UP000002274">
    <property type="component" value="Chromosome"/>
</dbReference>
<evidence type="ECO:0000259" key="1">
    <source>
        <dbReference type="SMART" id="SM00507"/>
    </source>
</evidence>
<dbReference type="Gene3D" id="1.10.30.50">
    <property type="match status" value="1"/>
</dbReference>
<dbReference type="CDD" id="cd00085">
    <property type="entry name" value="HNHc"/>
    <property type="match status" value="1"/>
</dbReference>
<dbReference type="InterPro" id="IPR003615">
    <property type="entry name" value="HNH_nuc"/>
</dbReference>
<evidence type="ECO:0000313" key="3">
    <source>
        <dbReference type="Proteomes" id="UP000002274"/>
    </source>
</evidence>
<reference evidence="2 3" key="1">
    <citation type="journal article" date="2007" name="PLoS Genet.">
        <title>Patterns and implications of gene gain and loss in the evolution of Prochlorococcus.</title>
        <authorList>
            <person name="Kettler G.C."/>
            <person name="Martiny A.C."/>
            <person name="Huang K."/>
            <person name="Zucker J."/>
            <person name="Coleman M.L."/>
            <person name="Rodrigue S."/>
            <person name="Chen F."/>
            <person name="Lapidus A."/>
            <person name="Ferriera S."/>
            <person name="Johnson J."/>
            <person name="Steglich C."/>
            <person name="Church G.M."/>
            <person name="Richardson P."/>
            <person name="Chisholm S.W."/>
        </authorList>
    </citation>
    <scope>NUCLEOTIDE SEQUENCE [LARGE SCALE GENOMIC DNA]</scope>
    <source>
        <strain evidence="2 3">MIT 9303</strain>
    </source>
</reference>
<dbReference type="GO" id="GO:0008270">
    <property type="term" value="F:zinc ion binding"/>
    <property type="evidence" value="ECO:0007669"/>
    <property type="project" value="InterPro"/>
</dbReference>
<proteinExistence type="predicted"/>
<dbReference type="InterPro" id="IPR002711">
    <property type="entry name" value="HNH"/>
</dbReference>
<dbReference type="EMBL" id="CP000554">
    <property type="protein sequence ID" value="ABM79068.1"/>
    <property type="molecule type" value="Genomic_DNA"/>
</dbReference>
<dbReference type="STRING" id="59922.P9303_23331"/>
<dbReference type="HOGENOM" id="CLU_099824_3_0_3"/>
<sequence length="189" mass="21558">MALNQGAGMSQVLVLNASYEPLNITTWRRALVMMFKGKAESLEQDSSRMIREDTMLPTVIRLRHFVRVPFRQLPLTRRNVFFRDGHCCQYCGYQGEKLSIDHVIPRSRGGSDTWENVTTACLICNVRKGSRTPKEAEMPLHRLPRRPLSSLSFEATRQIHSGRHSEWEKYVIGWGSGDASLNVSLPPDD</sequence>
<keyword evidence="2" id="KW-0540">Nuclease</keyword>
<organism evidence="2 3">
    <name type="scientific">Prochlorococcus marinus (strain MIT 9303)</name>
    <dbReference type="NCBI Taxonomy" id="59922"/>
    <lineage>
        <taxon>Bacteria</taxon>
        <taxon>Bacillati</taxon>
        <taxon>Cyanobacteriota</taxon>
        <taxon>Cyanophyceae</taxon>
        <taxon>Synechococcales</taxon>
        <taxon>Prochlorococcaceae</taxon>
        <taxon>Prochlorococcus</taxon>
    </lineage>
</organism>
<dbReference type="GO" id="GO:0004519">
    <property type="term" value="F:endonuclease activity"/>
    <property type="evidence" value="ECO:0007669"/>
    <property type="project" value="UniProtKB-KW"/>
</dbReference>
<dbReference type="PANTHER" id="PTHR33877">
    <property type="entry name" value="SLL1193 PROTEIN"/>
    <property type="match status" value="1"/>
</dbReference>
<dbReference type="KEGG" id="pmf:P9303_23331"/>
<feature type="domain" description="HNH nuclease" evidence="1">
    <location>
        <begin position="75"/>
        <end position="126"/>
    </location>
</feature>
<protein>
    <submittedName>
        <fullName evidence="2">HNH endonuclease family protein</fullName>
    </submittedName>
</protein>
<keyword evidence="2" id="KW-0378">Hydrolase</keyword>
<dbReference type="AlphaFoldDB" id="A2CC58"/>
<keyword evidence="2" id="KW-0255">Endonuclease</keyword>